<sequence length="241" mass="27280">MTGYYNDVERTKETIDSTRWLNTGDQFVLHKNGYGNIIGRTKDMIIRGGENIFPVDIEHFLESHPLITQVQVYGVPSERMGEEVCASISHFKIPKYIFIEKGEFPKTRSGEVKKFLLKEIALRQIRTNIIDTLEWKGTQSETVASKSGESIGQLRNEVINIKSAASRHEDRETILNSFKTQLITGKERIPNDRPILEDRTHETEVESSETSGGGKEGCVALNEVENLEAPPNSNIDVVFER</sequence>
<dbReference type="OrthoDB" id="10253115at2759"/>
<evidence type="ECO:0000313" key="4">
    <source>
        <dbReference type="EMBL" id="VVC35502.1"/>
    </source>
</evidence>
<protein>
    <submittedName>
        <fullName evidence="4">AMP-dependent synthetase/ligase</fullName>
    </submittedName>
</protein>
<dbReference type="SUPFAM" id="SSF56801">
    <property type="entry name" value="Acetyl-CoA synthetase-like"/>
    <property type="match status" value="1"/>
</dbReference>
<dbReference type="AlphaFoldDB" id="A0A5E4MVF9"/>
<feature type="region of interest" description="Disordered" evidence="3">
    <location>
        <begin position="189"/>
        <end position="218"/>
    </location>
</feature>
<dbReference type="PANTHER" id="PTHR43201">
    <property type="entry name" value="ACYL-COA SYNTHETASE"/>
    <property type="match status" value="1"/>
</dbReference>
<dbReference type="Gene3D" id="3.30.300.30">
    <property type="match status" value="1"/>
</dbReference>
<comment type="similarity">
    <text evidence="1">Belongs to the ATP-dependent AMP-binding enzyme family.</text>
</comment>
<evidence type="ECO:0000256" key="2">
    <source>
        <dbReference type="ARBA" id="ARBA00022598"/>
    </source>
</evidence>
<dbReference type="EMBL" id="CABPRJ010001426">
    <property type="protein sequence ID" value="VVC35502.1"/>
    <property type="molecule type" value="Genomic_DNA"/>
</dbReference>
<dbReference type="Gene3D" id="2.30.38.10">
    <property type="entry name" value="Luciferase, Domain 3"/>
    <property type="match status" value="1"/>
</dbReference>
<reference evidence="4 5" key="1">
    <citation type="submission" date="2019-08" db="EMBL/GenBank/DDBJ databases">
        <authorList>
            <person name="Alioto T."/>
            <person name="Alioto T."/>
            <person name="Gomez Garrido J."/>
        </authorList>
    </citation>
    <scope>NUCLEOTIDE SEQUENCE [LARGE SCALE GENOMIC DNA]</scope>
</reference>
<organism evidence="4 5">
    <name type="scientific">Cinara cedri</name>
    <dbReference type="NCBI Taxonomy" id="506608"/>
    <lineage>
        <taxon>Eukaryota</taxon>
        <taxon>Metazoa</taxon>
        <taxon>Ecdysozoa</taxon>
        <taxon>Arthropoda</taxon>
        <taxon>Hexapoda</taxon>
        <taxon>Insecta</taxon>
        <taxon>Pterygota</taxon>
        <taxon>Neoptera</taxon>
        <taxon>Paraneoptera</taxon>
        <taxon>Hemiptera</taxon>
        <taxon>Sternorrhyncha</taxon>
        <taxon>Aphidomorpha</taxon>
        <taxon>Aphidoidea</taxon>
        <taxon>Aphididae</taxon>
        <taxon>Lachninae</taxon>
        <taxon>Cinara</taxon>
    </lineage>
</organism>
<dbReference type="PANTHER" id="PTHR43201:SF5">
    <property type="entry name" value="MEDIUM-CHAIN ACYL-COA LIGASE ACSF2, MITOCHONDRIAL"/>
    <property type="match status" value="1"/>
</dbReference>
<name>A0A5E4MVF9_9HEMI</name>
<accession>A0A5E4MVF9</accession>
<evidence type="ECO:0000313" key="5">
    <source>
        <dbReference type="Proteomes" id="UP000325440"/>
    </source>
</evidence>
<dbReference type="Proteomes" id="UP000325440">
    <property type="component" value="Unassembled WGS sequence"/>
</dbReference>
<dbReference type="InterPro" id="IPR045851">
    <property type="entry name" value="AMP-bd_C_sf"/>
</dbReference>
<dbReference type="GO" id="GO:0031956">
    <property type="term" value="F:medium-chain fatty acid-CoA ligase activity"/>
    <property type="evidence" value="ECO:0007669"/>
    <property type="project" value="TreeGrafter"/>
</dbReference>
<gene>
    <name evidence="4" type="ORF">CINCED_3A008969</name>
</gene>
<dbReference type="GO" id="GO:0006631">
    <property type="term" value="P:fatty acid metabolic process"/>
    <property type="evidence" value="ECO:0007669"/>
    <property type="project" value="TreeGrafter"/>
</dbReference>
<feature type="compositionally biased region" description="Basic and acidic residues" evidence="3">
    <location>
        <begin position="189"/>
        <end position="204"/>
    </location>
</feature>
<keyword evidence="5" id="KW-1185">Reference proteome</keyword>
<evidence type="ECO:0000256" key="3">
    <source>
        <dbReference type="SAM" id="MobiDB-lite"/>
    </source>
</evidence>
<keyword evidence="2 4" id="KW-0436">Ligase</keyword>
<evidence type="ECO:0000256" key="1">
    <source>
        <dbReference type="ARBA" id="ARBA00006432"/>
    </source>
</evidence>
<proteinExistence type="inferred from homology"/>